<dbReference type="SUPFAM" id="SSF47565">
    <property type="entry name" value="Insect pheromone/odorant-binding proteins"/>
    <property type="match status" value="1"/>
</dbReference>
<evidence type="ECO:0000313" key="4">
    <source>
        <dbReference type="Proteomes" id="UP000494165"/>
    </source>
</evidence>
<evidence type="ECO:0000313" key="3">
    <source>
        <dbReference type="EMBL" id="CAB3379107.1"/>
    </source>
</evidence>
<proteinExistence type="predicted"/>
<sequence length="741" mass="81456">MATNDEMRLKLTVSKMNVHRSTNKLQTIAAKCIVRNLDSFLDPKASKTLNVKLLPGRNGNSKSQRRNLIIKCCGSSSCSDSDRTTFKSQSPANVTAAKAKVTTKTAGKIQTETPPVDETDVLKESGTTFWTSGLTDPFCQSVWCPNVNNYSVDVDVAINRLQTTATKITDKCNTYVLTAGDDTKSGLRFSDCNAPNNFICEGNWQENWDQCCQLGMTPFLLDEPQEFQCFDTLLKGWQYNLNYWTSGSRVDSPANPKWCSLKKFVNLSSIALEGQSNLSYVDRDCVGLQISKTTNNVTSYFNSSLGMRNCTARQMFACRLSWSEAKCKCEQIGMRLVSVQSLSQVDCLDNVTRGGMADLQGSFWTSGAYLDCDDQFGWCAFDDQFFNASTVRWGSAQPPSDKANTCVRVALTASGSLSSLQAMDDTNGDSLTKAKSEMCQKAFNVTDLELGNVFTSTTFSTSLKCYFKCMGDSLGLVKNGVPNAANVLKMVEANSKNTDALQESFDIFDVCKNKKSGGCEAIAQAFQCTAEKSPSVVSGMVDESVKDISSGAPVSCTNVDCKVNPTCNINTADVTNLANGQNAAGDNYGSIYGYPLTACGKRYYVSTVFLDYAGAATKCCTLNMTLAFFYTVDQFNCFIQADNGGRTPNNEIKYHPIYHLRSSEEDEGGQVVLLGRKQRGLRLVFRLVPVEACDPGLAVRRVVQHDGADQPLSRAHRQQHHVQRKGHRGQVRHRHLPVRLH</sequence>
<dbReference type="GO" id="GO:0005549">
    <property type="term" value="F:odorant binding"/>
    <property type="evidence" value="ECO:0007669"/>
    <property type="project" value="InterPro"/>
</dbReference>
<dbReference type="AlphaFoldDB" id="A0A8S1DG28"/>
<keyword evidence="4" id="KW-1185">Reference proteome</keyword>
<evidence type="ECO:0000259" key="2">
    <source>
        <dbReference type="PROSITE" id="PS50041"/>
    </source>
</evidence>
<dbReference type="Gene3D" id="3.10.100.10">
    <property type="entry name" value="Mannose-Binding Protein A, subunit A"/>
    <property type="match status" value="1"/>
</dbReference>
<organism evidence="3 4">
    <name type="scientific">Cloeon dipterum</name>
    <dbReference type="NCBI Taxonomy" id="197152"/>
    <lineage>
        <taxon>Eukaryota</taxon>
        <taxon>Metazoa</taxon>
        <taxon>Ecdysozoa</taxon>
        <taxon>Arthropoda</taxon>
        <taxon>Hexapoda</taxon>
        <taxon>Insecta</taxon>
        <taxon>Pterygota</taxon>
        <taxon>Palaeoptera</taxon>
        <taxon>Ephemeroptera</taxon>
        <taxon>Pisciforma</taxon>
        <taxon>Baetidae</taxon>
        <taxon>Cloeon</taxon>
    </lineage>
</organism>
<feature type="compositionally biased region" description="Basic residues" evidence="1">
    <location>
        <begin position="714"/>
        <end position="741"/>
    </location>
</feature>
<comment type="caution">
    <text evidence="3">The sequence shown here is derived from an EMBL/GenBank/DDBJ whole genome shotgun (WGS) entry which is preliminary data.</text>
</comment>
<dbReference type="EMBL" id="CADEPI010000178">
    <property type="protein sequence ID" value="CAB3379107.1"/>
    <property type="molecule type" value="Genomic_DNA"/>
</dbReference>
<dbReference type="InterPro" id="IPR016186">
    <property type="entry name" value="C-type_lectin-like/link_sf"/>
</dbReference>
<dbReference type="InterPro" id="IPR036728">
    <property type="entry name" value="PBP_GOBP_sf"/>
</dbReference>
<protein>
    <recommendedName>
        <fullName evidence="2">C-type lectin domain-containing protein</fullName>
    </recommendedName>
</protein>
<name>A0A8S1DG28_9INSE</name>
<dbReference type="InterPro" id="IPR001304">
    <property type="entry name" value="C-type_lectin-like"/>
</dbReference>
<dbReference type="InterPro" id="IPR016187">
    <property type="entry name" value="CTDL_fold"/>
</dbReference>
<dbReference type="OrthoDB" id="7665616at2759"/>
<dbReference type="Proteomes" id="UP000494165">
    <property type="component" value="Unassembled WGS sequence"/>
</dbReference>
<dbReference type="Gene3D" id="1.10.238.20">
    <property type="entry name" value="Pheromone/general odorant binding protein domain"/>
    <property type="match status" value="1"/>
</dbReference>
<dbReference type="CDD" id="cd23992">
    <property type="entry name" value="PBP_GOBP"/>
    <property type="match status" value="1"/>
</dbReference>
<gene>
    <name evidence="3" type="ORF">CLODIP_2_CD09470</name>
</gene>
<dbReference type="PROSITE" id="PS50041">
    <property type="entry name" value="C_TYPE_LECTIN_2"/>
    <property type="match status" value="1"/>
</dbReference>
<feature type="region of interest" description="Disordered" evidence="1">
    <location>
        <begin position="708"/>
        <end position="741"/>
    </location>
</feature>
<feature type="domain" description="C-type lectin" evidence="2">
    <location>
        <begin position="319"/>
        <end position="409"/>
    </location>
</feature>
<evidence type="ECO:0000256" key="1">
    <source>
        <dbReference type="SAM" id="MobiDB-lite"/>
    </source>
</evidence>
<reference evidence="3 4" key="1">
    <citation type="submission" date="2020-04" db="EMBL/GenBank/DDBJ databases">
        <authorList>
            <person name="Alioto T."/>
            <person name="Alioto T."/>
            <person name="Gomez Garrido J."/>
        </authorList>
    </citation>
    <scope>NUCLEOTIDE SEQUENCE [LARGE SCALE GENOMIC DNA]</scope>
</reference>
<dbReference type="Pfam" id="PF01395">
    <property type="entry name" value="PBP_GOBP"/>
    <property type="match status" value="1"/>
</dbReference>
<dbReference type="InterPro" id="IPR006170">
    <property type="entry name" value="PBP/GOBP"/>
</dbReference>
<dbReference type="SUPFAM" id="SSF56436">
    <property type="entry name" value="C-type lectin-like"/>
    <property type="match status" value="1"/>
</dbReference>
<accession>A0A8S1DG28</accession>
<dbReference type="CDD" id="cd00037">
    <property type="entry name" value="CLECT"/>
    <property type="match status" value="1"/>
</dbReference>